<dbReference type="NCBIfam" id="TIGR00797">
    <property type="entry name" value="matE"/>
    <property type="match status" value="1"/>
</dbReference>
<feature type="transmembrane region" description="Helical" evidence="3">
    <location>
        <begin position="170"/>
        <end position="193"/>
    </location>
</feature>
<feature type="region of interest" description="Disordered" evidence="2">
    <location>
        <begin position="553"/>
        <end position="695"/>
    </location>
</feature>
<dbReference type="KEGG" id="psoj:PHYSODRAFT_309848"/>
<evidence type="ECO:0008006" key="6">
    <source>
        <dbReference type="Google" id="ProtNLM"/>
    </source>
</evidence>
<keyword evidence="3" id="KW-0472">Membrane</keyword>
<feature type="transmembrane region" description="Helical" evidence="3">
    <location>
        <begin position="285"/>
        <end position="308"/>
    </location>
</feature>
<keyword evidence="5" id="KW-1185">Reference proteome</keyword>
<dbReference type="EMBL" id="JH159151">
    <property type="protein sequence ID" value="EGZ29512.1"/>
    <property type="molecule type" value="Genomic_DNA"/>
</dbReference>
<feature type="transmembrane region" description="Helical" evidence="3">
    <location>
        <begin position="68"/>
        <end position="87"/>
    </location>
</feature>
<accession>G4YMX9</accession>
<protein>
    <recommendedName>
        <fullName evidence="6">Multidrug/Oligosaccharidyl-lipid/Polysaccharide (MOP) Flippase Superfamily</fullName>
    </recommendedName>
</protein>
<dbReference type="InterPro" id="IPR002528">
    <property type="entry name" value="MATE_fam"/>
</dbReference>
<feature type="compositionally biased region" description="Low complexity" evidence="2">
    <location>
        <begin position="621"/>
        <end position="676"/>
    </location>
</feature>
<dbReference type="Pfam" id="PF01554">
    <property type="entry name" value="MatE"/>
    <property type="match status" value="2"/>
</dbReference>
<evidence type="ECO:0000256" key="2">
    <source>
        <dbReference type="SAM" id="MobiDB-lite"/>
    </source>
</evidence>
<dbReference type="InParanoid" id="G4YMX9"/>
<dbReference type="AlphaFoldDB" id="G4YMX9"/>
<dbReference type="STRING" id="1094619.G4YMX9"/>
<dbReference type="GO" id="GO:0042910">
    <property type="term" value="F:xenobiotic transmembrane transporter activity"/>
    <property type="evidence" value="ECO:0007669"/>
    <property type="project" value="InterPro"/>
</dbReference>
<evidence type="ECO:0000256" key="3">
    <source>
        <dbReference type="SAM" id="Phobius"/>
    </source>
</evidence>
<organism evidence="4 5">
    <name type="scientific">Phytophthora sojae (strain P6497)</name>
    <name type="common">Soybean stem and root rot agent</name>
    <name type="synonym">Phytophthora megasperma f. sp. glycines</name>
    <dbReference type="NCBI Taxonomy" id="1094619"/>
    <lineage>
        <taxon>Eukaryota</taxon>
        <taxon>Sar</taxon>
        <taxon>Stramenopiles</taxon>
        <taxon>Oomycota</taxon>
        <taxon>Peronosporomycetes</taxon>
        <taxon>Peronosporales</taxon>
        <taxon>Peronosporaceae</taxon>
        <taxon>Phytophthora</taxon>
    </lineage>
</organism>
<dbReference type="Pfam" id="PF13917">
    <property type="entry name" value="zf-CCHC_3"/>
    <property type="match status" value="1"/>
</dbReference>
<dbReference type="OMA" id="WNIHALT"/>
<gene>
    <name evidence="4" type="ORF">PHYSODRAFT_309848</name>
</gene>
<feature type="transmembrane region" description="Helical" evidence="3">
    <location>
        <begin position="329"/>
        <end position="351"/>
    </location>
</feature>
<feature type="compositionally biased region" description="Basic residues" evidence="2">
    <location>
        <begin position="598"/>
        <end position="620"/>
    </location>
</feature>
<feature type="transmembrane region" description="Helical" evidence="3">
    <location>
        <begin position="205"/>
        <end position="228"/>
    </location>
</feature>
<feature type="transmembrane region" description="Helical" evidence="3">
    <location>
        <begin position="256"/>
        <end position="279"/>
    </location>
</feature>
<feature type="compositionally biased region" description="Basic residues" evidence="2">
    <location>
        <begin position="679"/>
        <end position="695"/>
    </location>
</feature>
<dbReference type="PANTHER" id="PTHR11206">
    <property type="entry name" value="MULTIDRUG RESISTANCE PROTEIN"/>
    <property type="match status" value="1"/>
</dbReference>
<evidence type="ECO:0000256" key="1">
    <source>
        <dbReference type="ARBA" id="ARBA00010199"/>
    </source>
</evidence>
<keyword evidence="3" id="KW-0812">Transmembrane</keyword>
<feature type="transmembrane region" description="Helical" evidence="3">
    <location>
        <begin position="99"/>
        <end position="122"/>
    </location>
</feature>
<comment type="similarity">
    <text evidence="1">Belongs to the multi antimicrobial extrusion (MATE) (TC 2.A.66.1) family.</text>
</comment>
<dbReference type="GO" id="GO:0016020">
    <property type="term" value="C:membrane"/>
    <property type="evidence" value="ECO:0007669"/>
    <property type="project" value="InterPro"/>
</dbReference>
<name>G4YMX9_PHYSP</name>
<dbReference type="GO" id="GO:0015297">
    <property type="term" value="F:antiporter activity"/>
    <property type="evidence" value="ECO:0007669"/>
    <property type="project" value="InterPro"/>
</dbReference>
<dbReference type="RefSeq" id="XP_009516787.1">
    <property type="nucleotide sequence ID" value="XM_009518492.1"/>
</dbReference>
<feature type="compositionally biased region" description="Basic and acidic residues" evidence="2">
    <location>
        <begin position="568"/>
        <end position="597"/>
    </location>
</feature>
<reference evidence="4 5" key="1">
    <citation type="journal article" date="2006" name="Science">
        <title>Phytophthora genome sequences uncover evolutionary origins and mechanisms of pathogenesis.</title>
        <authorList>
            <person name="Tyler B.M."/>
            <person name="Tripathy S."/>
            <person name="Zhang X."/>
            <person name="Dehal P."/>
            <person name="Jiang R.H."/>
            <person name="Aerts A."/>
            <person name="Arredondo F.D."/>
            <person name="Baxter L."/>
            <person name="Bensasson D."/>
            <person name="Beynon J.L."/>
            <person name="Chapman J."/>
            <person name="Damasceno C.M."/>
            <person name="Dorrance A.E."/>
            <person name="Dou D."/>
            <person name="Dickerman A.W."/>
            <person name="Dubchak I.L."/>
            <person name="Garbelotto M."/>
            <person name="Gijzen M."/>
            <person name="Gordon S.G."/>
            <person name="Govers F."/>
            <person name="Grunwald N.J."/>
            <person name="Huang W."/>
            <person name="Ivors K.L."/>
            <person name="Jones R.W."/>
            <person name="Kamoun S."/>
            <person name="Krampis K."/>
            <person name="Lamour K.H."/>
            <person name="Lee M.K."/>
            <person name="McDonald W.H."/>
            <person name="Medina M."/>
            <person name="Meijer H.J."/>
            <person name="Nordberg E.K."/>
            <person name="Maclean D.J."/>
            <person name="Ospina-Giraldo M.D."/>
            <person name="Morris P.F."/>
            <person name="Phuntumart V."/>
            <person name="Putnam N.H."/>
            <person name="Rash S."/>
            <person name="Rose J.K."/>
            <person name="Sakihama Y."/>
            <person name="Salamov A.A."/>
            <person name="Savidor A."/>
            <person name="Scheuring C.F."/>
            <person name="Smith B.M."/>
            <person name="Sobral B.W."/>
            <person name="Terry A."/>
            <person name="Torto-Alalibo T.A."/>
            <person name="Win J."/>
            <person name="Xu Z."/>
            <person name="Zhang H."/>
            <person name="Grigoriev I.V."/>
            <person name="Rokhsar D.S."/>
            <person name="Boore J.L."/>
        </authorList>
    </citation>
    <scope>NUCLEOTIDE SEQUENCE [LARGE SCALE GENOMIC DNA]</scope>
    <source>
        <strain evidence="4 5">P6497</strain>
    </source>
</reference>
<feature type="transmembrane region" description="Helical" evidence="3">
    <location>
        <begin position="137"/>
        <end position="158"/>
    </location>
</feature>
<feature type="transmembrane region" description="Helical" evidence="3">
    <location>
        <begin position="371"/>
        <end position="390"/>
    </location>
</feature>
<evidence type="ECO:0000313" key="4">
    <source>
        <dbReference type="EMBL" id="EGZ29512.1"/>
    </source>
</evidence>
<dbReference type="SMR" id="G4YMX9"/>
<sequence length="695" mass="75758">METSPLLEKPCYRSKQPPAWHDFVDLSSMAAQVSMATLARAVLLAIDSIFLGHLGVKELAAASLAQLWTSPVLYAVWASASALNTLCGQSWGAGNRELTGIWLQFGLMITTLLSVPVTIWYWCVGYVLEYSTDDQEVVALATTFSRVLSGSILPSLLYCCLRQYLQAIGILLPTTIVGMVSIFVAAGSNYVLIYGIGPWDGLGFIGSPIATVVASWFQPFALFSYAILYRKHHHRAWYGWNIHALTLSRLRSFLRVAGPISSNSFVSNLANALVALVAARLGARVIAANAVISGLWSLLWALFWGYGCATQVRVANYLGAGKPDLARRITGLGFICTMVVVVLIATATSVMDQHIITLYTTDTELLTMCRLVLPVFVVACVFEAVEILGAGALTGMSQVQTVFWTSAIATWLINLPVAYVGGITLGYGFPALWVGVLSMELFKVGSYSLALAQVRWRDMAERVKEAAEAAPEMEQSTAQAMGDAGGDAPLGKWAQRKEARRNMYATSTEKVRVHRRGVGASSASSAAAMCQKCLRPGHWTYECKNEAVYVQRPSRSQQLKNPKLRQPFNKDKPPELQDQERAAAEKSKKLKRKDKDKAKKKKASSRSHSRSRSRRKRRRSVSSSSSDSSSSDSSSSDSDSSDLDSSGSSSDSSSSSSDSDSSGSDSDGSSSSSSSDRSSRRRQRSKRRRRDYFGF</sequence>
<feature type="region of interest" description="Disordered" evidence="2">
    <location>
        <begin position="469"/>
        <end position="490"/>
    </location>
</feature>
<keyword evidence="3" id="KW-1133">Transmembrane helix</keyword>
<dbReference type="GeneID" id="20643199"/>
<dbReference type="Proteomes" id="UP000002640">
    <property type="component" value="Unassembled WGS sequence"/>
</dbReference>
<proteinExistence type="inferred from homology"/>
<evidence type="ECO:0000313" key="5">
    <source>
        <dbReference type="Proteomes" id="UP000002640"/>
    </source>
</evidence>
<feature type="transmembrane region" description="Helical" evidence="3">
    <location>
        <begin position="402"/>
        <end position="425"/>
    </location>
</feature>